<evidence type="ECO:0000313" key="2">
    <source>
        <dbReference type="Proteomes" id="UP001177670"/>
    </source>
</evidence>
<reference evidence="1" key="1">
    <citation type="submission" date="2021-10" db="EMBL/GenBank/DDBJ databases">
        <title>Melipona bicolor Genome sequencing and assembly.</title>
        <authorList>
            <person name="Araujo N.S."/>
            <person name="Arias M.C."/>
        </authorList>
    </citation>
    <scope>NUCLEOTIDE SEQUENCE</scope>
    <source>
        <strain evidence="1">USP_2M_L1-L4_2017</strain>
        <tissue evidence="1">Whole body</tissue>
    </source>
</reference>
<protein>
    <submittedName>
        <fullName evidence="1">Uncharacterized protein</fullName>
    </submittedName>
</protein>
<proteinExistence type="predicted"/>
<keyword evidence="2" id="KW-1185">Reference proteome</keyword>
<evidence type="ECO:0000313" key="1">
    <source>
        <dbReference type="EMBL" id="KAK1133152.1"/>
    </source>
</evidence>
<gene>
    <name evidence="1" type="ORF">K0M31_014506</name>
</gene>
<accession>A0AA40G8R4</accession>
<dbReference type="Proteomes" id="UP001177670">
    <property type="component" value="Unassembled WGS sequence"/>
</dbReference>
<name>A0AA40G8R4_9HYME</name>
<dbReference type="AlphaFoldDB" id="A0AA40G8R4"/>
<comment type="caution">
    <text evidence="1">The sequence shown here is derived from an EMBL/GenBank/DDBJ whole genome shotgun (WGS) entry which is preliminary data.</text>
</comment>
<organism evidence="1 2">
    <name type="scientific">Melipona bicolor</name>
    <dbReference type="NCBI Taxonomy" id="60889"/>
    <lineage>
        <taxon>Eukaryota</taxon>
        <taxon>Metazoa</taxon>
        <taxon>Ecdysozoa</taxon>
        <taxon>Arthropoda</taxon>
        <taxon>Hexapoda</taxon>
        <taxon>Insecta</taxon>
        <taxon>Pterygota</taxon>
        <taxon>Neoptera</taxon>
        <taxon>Endopterygota</taxon>
        <taxon>Hymenoptera</taxon>
        <taxon>Apocrita</taxon>
        <taxon>Aculeata</taxon>
        <taxon>Apoidea</taxon>
        <taxon>Anthophila</taxon>
        <taxon>Apidae</taxon>
        <taxon>Melipona</taxon>
    </lineage>
</organism>
<sequence length="118" mass="13118">MVSGSGSLLVGRIDGCEVFIKIDPAALNVAAADIQRLTNIPDTFQERGMRNFVDGFLRDANVSSANTVHMKNFSPQNRENSIFTGHGVFTCSKLQVGESKRLEKKVGEIFRLSDERWK</sequence>
<dbReference type="EMBL" id="JAHYIQ010000004">
    <property type="protein sequence ID" value="KAK1133152.1"/>
    <property type="molecule type" value="Genomic_DNA"/>
</dbReference>